<organism evidence="1 2">
    <name type="scientific">Brachionus plicatilis</name>
    <name type="common">Marine rotifer</name>
    <name type="synonym">Brachionus muelleri</name>
    <dbReference type="NCBI Taxonomy" id="10195"/>
    <lineage>
        <taxon>Eukaryota</taxon>
        <taxon>Metazoa</taxon>
        <taxon>Spiralia</taxon>
        <taxon>Gnathifera</taxon>
        <taxon>Rotifera</taxon>
        <taxon>Eurotatoria</taxon>
        <taxon>Monogononta</taxon>
        <taxon>Pseudotrocha</taxon>
        <taxon>Ploima</taxon>
        <taxon>Brachionidae</taxon>
        <taxon>Brachionus</taxon>
    </lineage>
</organism>
<dbReference type="OrthoDB" id="10603922at2759"/>
<dbReference type="Proteomes" id="UP000276133">
    <property type="component" value="Unassembled WGS sequence"/>
</dbReference>
<dbReference type="AlphaFoldDB" id="A0A3M7RP74"/>
<evidence type="ECO:0000313" key="1">
    <source>
        <dbReference type="EMBL" id="RNA25373.1"/>
    </source>
</evidence>
<comment type="caution">
    <text evidence="1">The sequence shown here is derived from an EMBL/GenBank/DDBJ whole genome shotgun (WGS) entry which is preliminary data.</text>
</comment>
<name>A0A3M7RP74_BRAPC</name>
<protein>
    <submittedName>
        <fullName evidence="1">Uncharacterized protein</fullName>
    </submittedName>
</protein>
<accession>A0A3M7RP74</accession>
<dbReference type="EMBL" id="REGN01002934">
    <property type="protein sequence ID" value="RNA25373.1"/>
    <property type="molecule type" value="Genomic_DNA"/>
</dbReference>
<evidence type="ECO:0000313" key="2">
    <source>
        <dbReference type="Proteomes" id="UP000276133"/>
    </source>
</evidence>
<proteinExistence type="predicted"/>
<reference evidence="1 2" key="1">
    <citation type="journal article" date="2018" name="Sci. Rep.">
        <title>Genomic signatures of local adaptation to the degree of environmental predictability in rotifers.</title>
        <authorList>
            <person name="Franch-Gras L."/>
            <person name="Hahn C."/>
            <person name="Garcia-Roger E.M."/>
            <person name="Carmona M.J."/>
            <person name="Serra M."/>
            <person name="Gomez A."/>
        </authorList>
    </citation>
    <scope>NUCLEOTIDE SEQUENCE [LARGE SCALE GENOMIC DNA]</scope>
    <source>
        <strain evidence="1">HYR1</strain>
    </source>
</reference>
<keyword evidence="2" id="KW-1185">Reference proteome</keyword>
<feature type="non-terminal residue" evidence="1">
    <location>
        <position position="506"/>
    </location>
</feature>
<gene>
    <name evidence="1" type="ORF">BpHYR1_029501</name>
</gene>
<sequence>MEDDLDILPDVSLSDNINSSPSLSCKKNHSQSPNNAFKRINDFREKIKQFTQYAENKKEMDNIINGDGVHFDNLGQVVSDEEISDNIRLDDNQLNLLNKLDTCVDPLISYKPILDQIFSVQSLQADSYLFPMEFFSNNFKTTVKNQNHGANDEKTLQTLVTNQVDPIRFYRFFEQIPKNDMKKSAIDLLLLNCLTQKSSVKIISVFGTLNSMLLEEKLDEVKWHFGAELLFTVFKFLGLNKEKMNEYFKNVSMEKFNQNSSFEEVLKNSKNSSCSISHNSSNMELILTNLMTLLMNSLHSKKSLYAREEIDFIFCLLCLIILDSNYNKICGVNPDMPILFSSLFEAYNSESIEENMKHLSSIILTMVEEQIDKNKENFKQSNFYHRIIYLISFLPNDSSALRMFKGYLTMGCVCLLLNNFRETKIPISDNIADLINQLNNTCQFIFSKSSYSMYNLIEFLNIILDDLVSNIGVNKQNIIIVENIKAIVSEANRMVREAMELQGRAQ</sequence>